<keyword evidence="3" id="KW-1185">Reference proteome</keyword>
<keyword evidence="1" id="KW-0472">Membrane</keyword>
<keyword evidence="1" id="KW-0812">Transmembrane</keyword>
<organism evidence="2 3">
    <name type="scientific">Spirosoma pollinicola</name>
    <dbReference type="NCBI Taxonomy" id="2057025"/>
    <lineage>
        <taxon>Bacteria</taxon>
        <taxon>Pseudomonadati</taxon>
        <taxon>Bacteroidota</taxon>
        <taxon>Cytophagia</taxon>
        <taxon>Cytophagales</taxon>
        <taxon>Cytophagaceae</taxon>
        <taxon>Spirosoma</taxon>
    </lineage>
</organism>
<evidence type="ECO:0000256" key="1">
    <source>
        <dbReference type="SAM" id="Phobius"/>
    </source>
</evidence>
<feature type="transmembrane region" description="Helical" evidence="1">
    <location>
        <begin position="164"/>
        <end position="180"/>
    </location>
</feature>
<keyword evidence="1" id="KW-1133">Transmembrane helix</keyword>
<name>A0A2K8YU43_9BACT</name>
<evidence type="ECO:0000313" key="2">
    <source>
        <dbReference type="EMBL" id="AUD01141.1"/>
    </source>
</evidence>
<dbReference type="EMBL" id="CP025096">
    <property type="protein sequence ID" value="AUD01141.1"/>
    <property type="molecule type" value="Genomic_DNA"/>
</dbReference>
<dbReference type="OrthoDB" id="956656at2"/>
<evidence type="ECO:0000313" key="3">
    <source>
        <dbReference type="Proteomes" id="UP000232883"/>
    </source>
</evidence>
<reference evidence="2 3" key="1">
    <citation type="submission" date="2017-11" db="EMBL/GenBank/DDBJ databases">
        <title>Taxonomic description and genome sequences of Spirosoma HA7 sp. nov., isolated from pollen microhabitat of Corylus avellana.</title>
        <authorList>
            <person name="Ambika Manirajan B."/>
            <person name="Suarez C."/>
            <person name="Ratering S."/>
            <person name="Geissler-Plaum R."/>
            <person name="Cardinale M."/>
            <person name="Sylvia S."/>
        </authorList>
    </citation>
    <scope>NUCLEOTIDE SEQUENCE [LARGE SCALE GENOMIC DNA]</scope>
    <source>
        <strain evidence="2 3">HA7</strain>
    </source>
</reference>
<evidence type="ECO:0008006" key="4">
    <source>
        <dbReference type="Google" id="ProtNLM"/>
    </source>
</evidence>
<accession>A0A2K8YU43</accession>
<protein>
    <recommendedName>
        <fullName evidence="4">DUF308 domain-containing protein</fullName>
    </recommendedName>
</protein>
<dbReference type="KEGG" id="spir:CWM47_04500"/>
<feature type="transmembrane region" description="Helical" evidence="1">
    <location>
        <begin position="12"/>
        <end position="33"/>
    </location>
</feature>
<feature type="transmembrane region" description="Helical" evidence="1">
    <location>
        <begin position="96"/>
        <end position="123"/>
    </location>
</feature>
<proteinExistence type="predicted"/>
<dbReference type="Proteomes" id="UP000232883">
    <property type="component" value="Chromosome"/>
</dbReference>
<feature type="transmembrane region" description="Helical" evidence="1">
    <location>
        <begin position="39"/>
        <end position="58"/>
    </location>
</feature>
<gene>
    <name evidence="2" type="ORF">CWM47_04500</name>
</gene>
<sequence length="191" mass="20751">MAFSIPNSTTQSWWLLYLRTGLFASIGVLVVFAGNSQPFVGIALSTLLIIAGLLAIRFRQVSRIPGAATNWFLAAGLLDIVAGLALLFYLHHPDQGIVLVFGAWGILVGLIQAVEAMYVFIGLQTSVESRSMSGTLIHFLNVLICGGIAFMLLLQPLGDDSTQVVGWFFIAFSITLLLLTRRLQVEGENRP</sequence>
<dbReference type="RefSeq" id="WP_100986609.1">
    <property type="nucleotide sequence ID" value="NZ_CP025096.1"/>
</dbReference>
<feature type="transmembrane region" description="Helical" evidence="1">
    <location>
        <begin position="135"/>
        <end position="158"/>
    </location>
</feature>
<dbReference type="AlphaFoldDB" id="A0A2K8YU43"/>
<feature type="transmembrane region" description="Helical" evidence="1">
    <location>
        <begin position="70"/>
        <end position="90"/>
    </location>
</feature>